<evidence type="ECO:0000256" key="1">
    <source>
        <dbReference type="SAM" id="Phobius"/>
    </source>
</evidence>
<gene>
    <name evidence="2" type="ORF">J5N55_02555</name>
</gene>
<keyword evidence="1" id="KW-1133">Transmembrane helix</keyword>
<evidence type="ECO:0000313" key="3">
    <source>
        <dbReference type="Proteomes" id="UP000670925"/>
    </source>
</evidence>
<dbReference type="AlphaFoldDB" id="A0AAW4JB47"/>
<organism evidence="2 3">
    <name type="scientific">Acinetobacter haemolyticus</name>
    <dbReference type="NCBI Taxonomy" id="29430"/>
    <lineage>
        <taxon>Bacteria</taxon>
        <taxon>Pseudomonadati</taxon>
        <taxon>Pseudomonadota</taxon>
        <taxon>Gammaproteobacteria</taxon>
        <taxon>Moraxellales</taxon>
        <taxon>Moraxellaceae</taxon>
        <taxon>Acinetobacter</taxon>
    </lineage>
</organism>
<reference evidence="2" key="1">
    <citation type="submission" date="2021-03" db="EMBL/GenBank/DDBJ databases">
        <title>Acinetobacter spp. whole-genome sequenced from Terengganu.</title>
        <authorList>
            <person name="Mohd Rani F."/>
        </authorList>
    </citation>
    <scope>NUCLEOTIDE SEQUENCE</scope>
    <source>
        <strain evidence="2">AC1502</strain>
    </source>
</reference>
<dbReference type="Proteomes" id="UP000670925">
    <property type="component" value="Unassembled WGS sequence"/>
</dbReference>
<keyword evidence="1" id="KW-0472">Membrane</keyword>
<dbReference type="EMBL" id="JAGFOT010000002">
    <property type="protein sequence ID" value="MBO3656970.1"/>
    <property type="molecule type" value="Genomic_DNA"/>
</dbReference>
<name>A0AAW4JB47_ACIHA</name>
<sequence length="103" mass="12271">MNNHDLEMLITIFWWQLAIATITGFIISSIAYAIYRKMLVRFNRPRTIKTPYGVLYRADNGFYVQKELLEKLNADYLYKNKQRAISILKRRIQLLEQGTEIKN</sequence>
<dbReference type="RefSeq" id="WP_206261641.1">
    <property type="nucleotide sequence ID" value="NZ_JAGFOT010000002.1"/>
</dbReference>
<feature type="transmembrane region" description="Helical" evidence="1">
    <location>
        <begin position="12"/>
        <end position="35"/>
    </location>
</feature>
<proteinExistence type="predicted"/>
<evidence type="ECO:0000313" key="2">
    <source>
        <dbReference type="EMBL" id="MBO3656970.1"/>
    </source>
</evidence>
<accession>A0AAW4JB47</accession>
<keyword evidence="1" id="KW-0812">Transmembrane</keyword>
<protein>
    <submittedName>
        <fullName evidence="2">Uncharacterized protein</fullName>
    </submittedName>
</protein>
<comment type="caution">
    <text evidence="2">The sequence shown here is derived from an EMBL/GenBank/DDBJ whole genome shotgun (WGS) entry which is preliminary data.</text>
</comment>